<keyword evidence="2" id="KW-1185">Reference proteome</keyword>
<dbReference type="EMBL" id="JAPEVA010000089">
    <property type="protein sequence ID" value="KAJ4400459.1"/>
    <property type="molecule type" value="Genomic_DNA"/>
</dbReference>
<accession>A0A9W9D474</accession>
<gene>
    <name evidence="1" type="ORF">N0V91_008713</name>
</gene>
<dbReference type="OrthoDB" id="10261408at2759"/>
<organism evidence="1 2">
    <name type="scientific">Didymella pomorum</name>
    <dbReference type="NCBI Taxonomy" id="749634"/>
    <lineage>
        <taxon>Eukaryota</taxon>
        <taxon>Fungi</taxon>
        <taxon>Dikarya</taxon>
        <taxon>Ascomycota</taxon>
        <taxon>Pezizomycotina</taxon>
        <taxon>Dothideomycetes</taxon>
        <taxon>Pleosporomycetidae</taxon>
        <taxon>Pleosporales</taxon>
        <taxon>Pleosporineae</taxon>
        <taxon>Didymellaceae</taxon>
        <taxon>Didymella</taxon>
    </lineage>
</organism>
<name>A0A9W9D474_9PLEO</name>
<protein>
    <submittedName>
        <fullName evidence="1">Uncharacterized protein</fullName>
    </submittedName>
</protein>
<reference evidence="1" key="1">
    <citation type="submission" date="2022-10" db="EMBL/GenBank/DDBJ databases">
        <title>Tapping the CABI collections for fungal endophytes: first genome assemblies for Collariella, Neodidymelliopsis, Ascochyta clinopodiicola, Didymella pomorum, Didymosphaeria variabile, Neocosmospora piperis and Neocucurbitaria cava.</title>
        <authorList>
            <person name="Hill R."/>
        </authorList>
    </citation>
    <scope>NUCLEOTIDE SEQUENCE</scope>
    <source>
        <strain evidence="1">IMI 355091</strain>
    </source>
</reference>
<comment type="caution">
    <text evidence="1">The sequence shown here is derived from an EMBL/GenBank/DDBJ whole genome shotgun (WGS) entry which is preliminary data.</text>
</comment>
<dbReference type="AlphaFoldDB" id="A0A9W9D474"/>
<evidence type="ECO:0000313" key="2">
    <source>
        <dbReference type="Proteomes" id="UP001140510"/>
    </source>
</evidence>
<dbReference type="Proteomes" id="UP001140510">
    <property type="component" value="Unassembled WGS sequence"/>
</dbReference>
<sequence length="201" mass="22713">MDLFRPYITREKTPQFKARHADFDTPESIFRASTQQLKGLLVEYTAYPHFASCLMWHPTLTYTASSVLADRSSPDWRFFFLLCVHCYSALYDSYPFAESAIQSLLALALEFECISANEAKNILKATLHRKKQPTKMADTLANGHKARQDLKMSEHEAEAAASLAKRLQELSVSDLSVFDQFSASVLYGMKAPDEGTKGRED</sequence>
<proteinExistence type="predicted"/>
<evidence type="ECO:0000313" key="1">
    <source>
        <dbReference type="EMBL" id="KAJ4400459.1"/>
    </source>
</evidence>